<feature type="compositionally biased region" description="Basic and acidic residues" evidence="1">
    <location>
        <begin position="374"/>
        <end position="399"/>
    </location>
</feature>
<protein>
    <submittedName>
        <fullName evidence="2">Uncharacterized protein</fullName>
    </submittedName>
</protein>
<dbReference type="EMBL" id="OIVN01006429">
    <property type="protein sequence ID" value="SPD32979.1"/>
    <property type="molecule type" value="Genomic_DNA"/>
</dbReference>
<organism evidence="2">
    <name type="scientific">Fagus sylvatica</name>
    <name type="common">Beechnut</name>
    <dbReference type="NCBI Taxonomy" id="28930"/>
    <lineage>
        <taxon>Eukaryota</taxon>
        <taxon>Viridiplantae</taxon>
        <taxon>Streptophyta</taxon>
        <taxon>Embryophyta</taxon>
        <taxon>Tracheophyta</taxon>
        <taxon>Spermatophyta</taxon>
        <taxon>Magnoliopsida</taxon>
        <taxon>eudicotyledons</taxon>
        <taxon>Gunneridae</taxon>
        <taxon>Pentapetalae</taxon>
        <taxon>rosids</taxon>
        <taxon>fabids</taxon>
        <taxon>Fagales</taxon>
        <taxon>Fagaceae</taxon>
        <taxon>Fagus</taxon>
    </lineage>
</organism>
<feature type="region of interest" description="Disordered" evidence="1">
    <location>
        <begin position="816"/>
        <end position="876"/>
    </location>
</feature>
<feature type="region of interest" description="Disordered" evidence="1">
    <location>
        <begin position="374"/>
        <end position="402"/>
    </location>
</feature>
<feature type="compositionally biased region" description="Basic and acidic residues" evidence="1">
    <location>
        <begin position="828"/>
        <end position="854"/>
    </location>
</feature>
<name>A0A2N9J948_FAGSY</name>
<dbReference type="PANTHER" id="PTHR36325">
    <property type="entry name" value="MYOSIN-2 HEAVY CHAIN-LIKE PROTEIN"/>
    <property type="match status" value="1"/>
</dbReference>
<feature type="region of interest" description="Disordered" evidence="1">
    <location>
        <begin position="204"/>
        <end position="252"/>
    </location>
</feature>
<sequence length="895" mass="100271">MDLGCFDLGCVSLSDKRGTEAAANDSKTREDDVSANSKIGKEVDGMNLTLDETLGDSNPHYSRVLKEKMAAREAAHKAMEARKAALVEASWCRILRAARIQSKEAEAQLLKAEKSATEAFEAATAMGVIMYDIPNCPGKPCQIETSSVNGGGSTTHKITASFETAFEVDKEVAAAVKTALVRLASCASFNKDEFNELLRKISQNPDTSEKTQDISEVSSDLESESGSELETSSQKDGYSSSQDFDCKLPGPEIKQRKNRKRLSFERFNMTMLVEMMLERLRCLQEEELSSLATIVATCGLNAVLAEVQNSKLHDPGSADYSSTAALNFPQRTSSSGAGNVESFTDGHIRRKQVESELPSLDKFLVKHMTKLEREVQEAKNSRQNESREGIGRNSDKSADGKVNLNYNVTSSETVPDLGSILLKHSSKLEKEIEEAKKNSGRDFEMDRKNLHSEGTSSEAVPGLGTILIKHSSKLEKEIEETKRNNVKTYEMNGKKMGGVKNGLVGRTKEDVPEVPSLDKFLVKHVSRLEKEVQEANNRRKNEPHKEGRVTYMRKKVDSSSSVAHFEKTAYSDGRVEEKENIDLNNEVSIVSKMEQKECSLDTDEPSLQTGQMNLKAGESLSLQDMKTETKETDNSLDKILVKPVHRLERDKIQALSLGSNYGTHRHPKKQAGNSVADCESLDKILVKHVSRLEKEKMTFSAKEEVVKVKGSETRMHSQMNQEGGLDKILVKHVSRLEKEKMTFSAKEEVVKVKESETRMHSQMNQEGGLDQIMVKHKSRLEREKMVAAQQPDDQIRHSVTRREERERELQEAWGGLSLGNSMMPHQSKLHDAQQPDDQIRHSVTRREERERELQEAWGGLSLGNSMMPHQSKLQRDKDAWIKAEQEERTQVMKDV</sequence>
<evidence type="ECO:0000256" key="1">
    <source>
        <dbReference type="SAM" id="MobiDB-lite"/>
    </source>
</evidence>
<gene>
    <name evidence="2" type="ORF">FSB_LOCUS60861</name>
</gene>
<proteinExistence type="predicted"/>
<dbReference type="PANTHER" id="PTHR36325:SF1">
    <property type="entry name" value="MYOSIN-2 HEAVY CHAIN-LIKE PROTEIN"/>
    <property type="match status" value="1"/>
</dbReference>
<accession>A0A2N9J948</accession>
<evidence type="ECO:0000313" key="2">
    <source>
        <dbReference type="EMBL" id="SPD32979.1"/>
    </source>
</evidence>
<dbReference type="AlphaFoldDB" id="A0A2N9J948"/>
<feature type="compositionally biased region" description="Polar residues" evidence="1">
    <location>
        <begin position="234"/>
        <end position="243"/>
    </location>
</feature>
<reference evidence="2" key="1">
    <citation type="submission" date="2018-02" db="EMBL/GenBank/DDBJ databases">
        <authorList>
            <person name="Cohen D.B."/>
            <person name="Kent A.D."/>
        </authorList>
    </citation>
    <scope>NUCLEOTIDE SEQUENCE</scope>
</reference>